<dbReference type="GO" id="GO:0048471">
    <property type="term" value="C:perinuclear region of cytoplasm"/>
    <property type="evidence" value="ECO:0007669"/>
    <property type="project" value="TreeGrafter"/>
</dbReference>
<evidence type="ECO:0008006" key="5">
    <source>
        <dbReference type="Google" id="ProtNLM"/>
    </source>
</evidence>
<dbReference type="AlphaFoldDB" id="A0A7S3IC64"/>
<dbReference type="InterPro" id="IPR027038">
    <property type="entry name" value="RanGap"/>
</dbReference>
<keyword evidence="3" id="KW-0677">Repeat</keyword>
<dbReference type="SMART" id="SM00368">
    <property type="entry name" value="LRR_RI"/>
    <property type="match status" value="4"/>
</dbReference>
<proteinExistence type="predicted"/>
<dbReference type="EMBL" id="HBIF01001651">
    <property type="protein sequence ID" value="CAE0318136.1"/>
    <property type="molecule type" value="Transcribed_RNA"/>
</dbReference>
<dbReference type="GO" id="GO:0006913">
    <property type="term" value="P:nucleocytoplasmic transport"/>
    <property type="evidence" value="ECO:0007669"/>
    <property type="project" value="TreeGrafter"/>
</dbReference>
<dbReference type="GO" id="GO:0005634">
    <property type="term" value="C:nucleus"/>
    <property type="evidence" value="ECO:0007669"/>
    <property type="project" value="TreeGrafter"/>
</dbReference>
<dbReference type="GO" id="GO:0005096">
    <property type="term" value="F:GTPase activator activity"/>
    <property type="evidence" value="ECO:0007669"/>
    <property type="project" value="UniProtKB-KW"/>
</dbReference>
<reference evidence="4" key="1">
    <citation type="submission" date="2021-01" db="EMBL/GenBank/DDBJ databases">
        <authorList>
            <person name="Corre E."/>
            <person name="Pelletier E."/>
            <person name="Niang G."/>
            <person name="Scheremetjew M."/>
            <person name="Finn R."/>
            <person name="Kale V."/>
            <person name="Holt S."/>
            <person name="Cochrane G."/>
            <person name="Meng A."/>
            <person name="Brown T."/>
            <person name="Cohen L."/>
        </authorList>
    </citation>
    <scope>NUCLEOTIDE SEQUENCE</scope>
</reference>
<organism evidence="4">
    <name type="scientific">Fabrea salina</name>
    <dbReference type="NCBI Taxonomy" id="342563"/>
    <lineage>
        <taxon>Eukaryota</taxon>
        <taxon>Sar</taxon>
        <taxon>Alveolata</taxon>
        <taxon>Ciliophora</taxon>
        <taxon>Postciliodesmatophora</taxon>
        <taxon>Heterotrichea</taxon>
        <taxon>Heterotrichida</taxon>
        <taxon>Fabreidae</taxon>
        <taxon>Fabrea</taxon>
    </lineage>
</organism>
<accession>A0A7S3IC64</accession>
<name>A0A7S3IC64_9CILI</name>
<dbReference type="PANTHER" id="PTHR24113:SF12">
    <property type="entry name" value="RAN GTPASE-ACTIVATING PROTEIN 1"/>
    <property type="match status" value="1"/>
</dbReference>
<evidence type="ECO:0000256" key="3">
    <source>
        <dbReference type="ARBA" id="ARBA00022737"/>
    </source>
</evidence>
<dbReference type="Pfam" id="PF13516">
    <property type="entry name" value="LRR_6"/>
    <property type="match status" value="3"/>
</dbReference>
<keyword evidence="2" id="KW-0433">Leucine-rich repeat</keyword>
<protein>
    <recommendedName>
        <fullName evidence="5">Toll-like receptor 3</fullName>
    </recommendedName>
</protein>
<evidence type="ECO:0000256" key="2">
    <source>
        <dbReference type="ARBA" id="ARBA00022614"/>
    </source>
</evidence>
<dbReference type="GO" id="GO:0005829">
    <property type="term" value="C:cytosol"/>
    <property type="evidence" value="ECO:0007669"/>
    <property type="project" value="TreeGrafter"/>
</dbReference>
<dbReference type="GO" id="GO:0031267">
    <property type="term" value="F:small GTPase binding"/>
    <property type="evidence" value="ECO:0007669"/>
    <property type="project" value="TreeGrafter"/>
</dbReference>
<keyword evidence="1" id="KW-0343">GTPase activation</keyword>
<evidence type="ECO:0000256" key="1">
    <source>
        <dbReference type="ARBA" id="ARBA00022468"/>
    </source>
</evidence>
<gene>
    <name evidence="4" type="ORF">FSAL1345_LOCUS1405</name>
</gene>
<dbReference type="PANTHER" id="PTHR24113">
    <property type="entry name" value="RAN GTPASE-ACTIVATING PROTEIN 1"/>
    <property type="match status" value="1"/>
</dbReference>
<evidence type="ECO:0000313" key="4">
    <source>
        <dbReference type="EMBL" id="CAE0318136.1"/>
    </source>
</evidence>
<dbReference type="Gene3D" id="3.80.10.10">
    <property type="entry name" value="Ribonuclease Inhibitor"/>
    <property type="match status" value="1"/>
</dbReference>
<dbReference type="SUPFAM" id="SSF52047">
    <property type="entry name" value="RNI-like"/>
    <property type="match status" value="1"/>
</dbReference>
<dbReference type="InterPro" id="IPR032675">
    <property type="entry name" value="LRR_dom_sf"/>
</dbReference>
<dbReference type="InterPro" id="IPR001611">
    <property type="entry name" value="Leu-rich_rpt"/>
</dbReference>
<sequence>MKKLSLGLKKLLKLNYLDLSGNKIDHQAAESLGSVLSLFRNLGTLKLGSNALCKDGAAHLTQSLAYLTQLKELNLNSNYLEDKGVSEVCLSLTFLLHLKVLELQDNTLTEASTTKILESVNENIEVLNLSWNSIGSQSIYQFLSHFRNLRKFVCYGATPETSLKTRKFNCSLYI</sequence>